<comment type="caution">
    <text evidence="3">The sequence shown here is derived from an EMBL/GenBank/DDBJ whole genome shotgun (WGS) entry which is preliminary data.</text>
</comment>
<keyword evidence="4" id="KW-1185">Reference proteome</keyword>
<evidence type="ECO:0000259" key="2">
    <source>
        <dbReference type="Pfam" id="PF14378"/>
    </source>
</evidence>
<gene>
    <name evidence="3" type="ORF">GCM10011395_01730</name>
</gene>
<evidence type="ECO:0000313" key="3">
    <source>
        <dbReference type="EMBL" id="GGA35055.1"/>
    </source>
</evidence>
<feature type="transmembrane region" description="Helical" evidence="1">
    <location>
        <begin position="167"/>
        <end position="194"/>
    </location>
</feature>
<dbReference type="Proteomes" id="UP000618591">
    <property type="component" value="Unassembled WGS sequence"/>
</dbReference>
<keyword evidence="1" id="KW-0472">Membrane</keyword>
<reference evidence="4" key="1">
    <citation type="journal article" date="2019" name="Int. J. Syst. Evol. Microbiol.">
        <title>The Global Catalogue of Microorganisms (GCM) 10K type strain sequencing project: providing services to taxonomists for standard genome sequencing and annotation.</title>
        <authorList>
            <consortium name="The Broad Institute Genomics Platform"/>
            <consortium name="The Broad Institute Genome Sequencing Center for Infectious Disease"/>
            <person name="Wu L."/>
            <person name="Ma J."/>
        </authorList>
    </citation>
    <scope>NUCLEOTIDE SEQUENCE [LARGE SCALE GENOMIC DNA]</scope>
    <source>
        <strain evidence="4">CGMCC 1.10106</strain>
    </source>
</reference>
<protein>
    <recommendedName>
        <fullName evidence="2">Inositolphosphotransferase Aur1/Ipt1 domain-containing protein</fullName>
    </recommendedName>
</protein>
<evidence type="ECO:0000313" key="4">
    <source>
        <dbReference type="Proteomes" id="UP000618591"/>
    </source>
</evidence>
<feature type="transmembrane region" description="Helical" evidence="1">
    <location>
        <begin position="91"/>
        <end position="109"/>
    </location>
</feature>
<dbReference type="InterPro" id="IPR026841">
    <property type="entry name" value="Aur1/Ipt1"/>
</dbReference>
<name>A0ABQ1G412_9SPHN</name>
<dbReference type="EMBL" id="BMDW01000001">
    <property type="protein sequence ID" value="GGA35055.1"/>
    <property type="molecule type" value="Genomic_DNA"/>
</dbReference>
<dbReference type="Pfam" id="PF14378">
    <property type="entry name" value="PAP2_3"/>
    <property type="match status" value="1"/>
</dbReference>
<feature type="transmembrane region" description="Helical" evidence="1">
    <location>
        <begin position="61"/>
        <end position="79"/>
    </location>
</feature>
<proteinExistence type="predicted"/>
<feature type="transmembrane region" description="Helical" evidence="1">
    <location>
        <begin position="201"/>
        <end position="218"/>
    </location>
</feature>
<organism evidence="3 4">
    <name type="scientific">Sphingomonas psychrolutea</name>
    <dbReference type="NCBI Taxonomy" id="1259676"/>
    <lineage>
        <taxon>Bacteria</taxon>
        <taxon>Pseudomonadati</taxon>
        <taxon>Pseudomonadota</taxon>
        <taxon>Alphaproteobacteria</taxon>
        <taxon>Sphingomonadales</taxon>
        <taxon>Sphingomonadaceae</taxon>
        <taxon>Sphingomonas</taxon>
    </lineage>
</organism>
<keyword evidence="1" id="KW-0812">Transmembrane</keyword>
<keyword evidence="1" id="KW-1133">Transmembrane helix</keyword>
<feature type="transmembrane region" description="Helical" evidence="1">
    <location>
        <begin position="224"/>
        <end position="242"/>
    </location>
</feature>
<feature type="domain" description="Inositolphosphotransferase Aur1/Ipt1" evidence="2">
    <location>
        <begin position="29"/>
        <end position="235"/>
    </location>
</feature>
<accession>A0ABQ1G412</accession>
<evidence type="ECO:0000256" key="1">
    <source>
        <dbReference type="SAM" id="Phobius"/>
    </source>
</evidence>
<sequence length="277" mass="30620">MLTFIVLMTAFTFFKQSALRGAGFGYGPWFADADRTLFGTDPWRITHILFASPWSTQALDLAYHAWFAPMTLGVAFCAFAKPGSILSWRYLLSYCLLWIVLGSLMAYAFPAAGPVYFAEFQHQAGRFAELSQLLASEDATLRMHGASGLSALTYQQHLLVNFKHGTIVMGGGISAMPSLHNALAVLFACVAWHLSRSLGRIMTGYAAIVWIGSIHLGWHYALDGVVAFVATIALWSLSGLMIQSARGRLYAKPWLSRSVATAMLAGTLWRRRRERSR</sequence>